<evidence type="ECO:0000259" key="7">
    <source>
        <dbReference type="Pfam" id="PF13508"/>
    </source>
</evidence>
<dbReference type="EMBL" id="JAEVLS010000003">
    <property type="protein sequence ID" value="MBM0106484.1"/>
    <property type="molecule type" value="Genomic_DNA"/>
</dbReference>
<evidence type="ECO:0000256" key="3">
    <source>
        <dbReference type="ARBA" id="ARBA00022649"/>
    </source>
</evidence>
<evidence type="ECO:0000256" key="6">
    <source>
        <dbReference type="ARBA" id="ARBA00049880"/>
    </source>
</evidence>
<organism evidence="8 9">
    <name type="scientific">Steroidobacter gossypii</name>
    <dbReference type="NCBI Taxonomy" id="2805490"/>
    <lineage>
        <taxon>Bacteria</taxon>
        <taxon>Pseudomonadati</taxon>
        <taxon>Pseudomonadota</taxon>
        <taxon>Gammaproteobacteria</taxon>
        <taxon>Steroidobacterales</taxon>
        <taxon>Steroidobacteraceae</taxon>
        <taxon>Steroidobacter</taxon>
    </lineage>
</organism>
<protein>
    <submittedName>
        <fullName evidence="8">GNAT family N-acetyltransferase</fullName>
    </submittedName>
</protein>
<dbReference type="SUPFAM" id="SSF55729">
    <property type="entry name" value="Acyl-CoA N-acyltransferases (Nat)"/>
    <property type="match status" value="1"/>
</dbReference>
<feature type="domain" description="N-acetyltransferase" evidence="7">
    <location>
        <begin position="16"/>
        <end position="115"/>
    </location>
</feature>
<keyword evidence="3" id="KW-1277">Toxin-antitoxin system</keyword>
<dbReference type="PANTHER" id="PTHR36449:SF1">
    <property type="entry name" value="ACETYLTRANSFERASE"/>
    <property type="match status" value="1"/>
</dbReference>
<dbReference type="Proteomes" id="UP000661077">
    <property type="component" value="Unassembled WGS sequence"/>
</dbReference>
<accession>A0ABS1WZU6</accession>
<dbReference type="InterPro" id="IPR000182">
    <property type="entry name" value="GNAT_dom"/>
</dbReference>
<keyword evidence="2" id="KW-0678">Repressor</keyword>
<evidence type="ECO:0000256" key="2">
    <source>
        <dbReference type="ARBA" id="ARBA00022491"/>
    </source>
</evidence>
<evidence type="ECO:0000256" key="4">
    <source>
        <dbReference type="ARBA" id="ARBA00022679"/>
    </source>
</evidence>
<evidence type="ECO:0000256" key="1">
    <source>
        <dbReference type="ARBA" id="ARBA00009342"/>
    </source>
</evidence>
<comment type="catalytic activity">
    <reaction evidence="6">
        <text>glycyl-tRNA(Gly) + acetyl-CoA = N-acetylglycyl-tRNA(Gly) + CoA + H(+)</text>
        <dbReference type="Rhea" id="RHEA:81867"/>
        <dbReference type="Rhea" id="RHEA-COMP:9683"/>
        <dbReference type="Rhea" id="RHEA-COMP:19766"/>
        <dbReference type="ChEBI" id="CHEBI:15378"/>
        <dbReference type="ChEBI" id="CHEBI:57287"/>
        <dbReference type="ChEBI" id="CHEBI:57288"/>
        <dbReference type="ChEBI" id="CHEBI:78522"/>
        <dbReference type="ChEBI" id="CHEBI:232036"/>
    </reaction>
</comment>
<evidence type="ECO:0000256" key="5">
    <source>
        <dbReference type="ARBA" id="ARBA00023315"/>
    </source>
</evidence>
<dbReference type="Gene3D" id="3.40.630.30">
    <property type="match status" value="1"/>
</dbReference>
<dbReference type="InterPro" id="IPR016181">
    <property type="entry name" value="Acyl_CoA_acyltransferase"/>
</dbReference>
<comment type="similarity">
    <text evidence="1">Belongs to the acetyltransferase family. GNAT subfamily.</text>
</comment>
<keyword evidence="4" id="KW-0808">Transferase</keyword>
<comment type="caution">
    <text evidence="8">The sequence shown here is derived from an EMBL/GenBank/DDBJ whole genome shotgun (WGS) entry which is preliminary data.</text>
</comment>
<sequence>MKRRALSNQEKGFTAVMVVHERNRVVGYYGLAPTAVVPAFLPRSIRTGQPPDPVPCLLLGQLATDVAWAGKGVGRGLLKHALMRCVTAARLIGGRALIVHAVDAFAAEFWRRHGFLPSKEDPLVLFRSMADIAAAIDRTNK</sequence>
<keyword evidence="5" id="KW-0012">Acyltransferase</keyword>
<dbReference type="Pfam" id="PF13508">
    <property type="entry name" value="Acetyltransf_7"/>
    <property type="match status" value="1"/>
</dbReference>
<dbReference type="PANTHER" id="PTHR36449">
    <property type="entry name" value="ACETYLTRANSFERASE-RELATED"/>
    <property type="match status" value="1"/>
</dbReference>
<proteinExistence type="inferred from homology"/>
<gene>
    <name evidence="8" type="ORF">JM946_17280</name>
</gene>
<name>A0ABS1WZU6_9GAMM</name>
<keyword evidence="9" id="KW-1185">Reference proteome</keyword>
<evidence type="ECO:0000313" key="8">
    <source>
        <dbReference type="EMBL" id="MBM0106484.1"/>
    </source>
</evidence>
<reference evidence="8 9" key="1">
    <citation type="journal article" date="2021" name="Int. J. Syst. Evol. Microbiol.">
        <title>Steroidobacter gossypii sp. nov., isolated from soil of cotton cropping field.</title>
        <authorList>
            <person name="Huang R."/>
            <person name="Yang S."/>
            <person name="Zhen C."/>
            <person name="Liu W."/>
        </authorList>
    </citation>
    <scope>NUCLEOTIDE SEQUENCE [LARGE SCALE GENOMIC DNA]</scope>
    <source>
        <strain evidence="8 9">S1-65</strain>
    </source>
</reference>
<evidence type="ECO:0000313" key="9">
    <source>
        <dbReference type="Proteomes" id="UP000661077"/>
    </source>
</evidence>